<dbReference type="PANTHER" id="PTHR33619:SF3">
    <property type="entry name" value="POLYSACCHARIDE EXPORT PROTEIN GFCE-RELATED"/>
    <property type="match status" value="1"/>
</dbReference>
<dbReference type="Proteomes" id="UP000503447">
    <property type="component" value="Chromosome"/>
</dbReference>
<keyword evidence="1" id="KW-0732">Signal</keyword>
<reference evidence="4" key="1">
    <citation type="submission" date="2020-05" db="EMBL/GenBank/DDBJ databases">
        <title>Frigoriglobus tundricola gen. nov., sp. nov., a psychrotolerant cellulolytic planctomycete of the family Gemmataceae with two divergent copies of 16S rRNA gene.</title>
        <authorList>
            <person name="Kulichevskaya I.S."/>
            <person name="Ivanova A.A."/>
            <person name="Naumoff D.G."/>
            <person name="Beletsky A.V."/>
            <person name="Rijpstra W.I.C."/>
            <person name="Sinninghe Damste J.S."/>
            <person name="Mardanov A.V."/>
            <person name="Ravin N.V."/>
            <person name="Dedysh S.N."/>
        </authorList>
    </citation>
    <scope>NUCLEOTIDE SEQUENCE [LARGE SCALE GENOMIC DNA]</scope>
    <source>
        <strain evidence="4">PL17</strain>
    </source>
</reference>
<dbReference type="InterPro" id="IPR003715">
    <property type="entry name" value="Poly_export_N"/>
</dbReference>
<keyword evidence="4" id="KW-1185">Reference proteome</keyword>
<evidence type="ECO:0000313" key="3">
    <source>
        <dbReference type="EMBL" id="QJW96723.1"/>
    </source>
</evidence>
<protein>
    <recommendedName>
        <fullName evidence="2">Polysaccharide export protein N-terminal domain-containing protein</fullName>
    </recommendedName>
</protein>
<dbReference type="AlphaFoldDB" id="A0A6M5YTS1"/>
<accession>A0A6M5YTS1</accession>
<dbReference type="Pfam" id="PF02563">
    <property type="entry name" value="Poly_export"/>
    <property type="match status" value="1"/>
</dbReference>
<dbReference type="InterPro" id="IPR049712">
    <property type="entry name" value="Poly_export"/>
</dbReference>
<dbReference type="PANTHER" id="PTHR33619">
    <property type="entry name" value="POLYSACCHARIDE EXPORT PROTEIN GFCE-RELATED"/>
    <property type="match status" value="1"/>
</dbReference>
<feature type="domain" description="Polysaccharide export protein N-terminal" evidence="2">
    <location>
        <begin position="74"/>
        <end position="164"/>
    </location>
</feature>
<organism evidence="3 4">
    <name type="scientific">Frigoriglobus tundricola</name>
    <dbReference type="NCBI Taxonomy" id="2774151"/>
    <lineage>
        <taxon>Bacteria</taxon>
        <taxon>Pseudomonadati</taxon>
        <taxon>Planctomycetota</taxon>
        <taxon>Planctomycetia</taxon>
        <taxon>Gemmatales</taxon>
        <taxon>Gemmataceae</taxon>
        <taxon>Frigoriglobus</taxon>
    </lineage>
</organism>
<evidence type="ECO:0000313" key="4">
    <source>
        <dbReference type="Proteomes" id="UP000503447"/>
    </source>
</evidence>
<dbReference type="GO" id="GO:0015159">
    <property type="term" value="F:polysaccharide transmembrane transporter activity"/>
    <property type="evidence" value="ECO:0007669"/>
    <property type="project" value="InterPro"/>
</dbReference>
<evidence type="ECO:0000256" key="1">
    <source>
        <dbReference type="ARBA" id="ARBA00022729"/>
    </source>
</evidence>
<dbReference type="EMBL" id="CP053452">
    <property type="protein sequence ID" value="QJW96723.1"/>
    <property type="molecule type" value="Genomic_DNA"/>
</dbReference>
<evidence type="ECO:0000259" key="2">
    <source>
        <dbReference type="Pfam" id="PF02563"/>
    </source>
</evidence>
<dbReference type="KEGG" id="ftj:FTUN_4282"/>
<gene>
    <name evidence="3" type="ORF">FTUN_4282</name>
</gene>
<dbReference type="Gene3D" id="3.10.560.10">
    <property type="entry name" value="Outer membrane lipoprotein wza domain like"/>
    <property type="match status" value="1"/>
</dbReference>
<dbReference type="Gene3D" id="3.30.1950.10">
    <property type="entry name" value="wza like domain"/>
    <property type="match status" value="1"/>
</dbReference>
<name>A0A6M5YTS1_9BACT</name>
<sequence length="281" mass="30296">MRWVRTTMWVAVGFLFAGLGALNWRAQLQTQQKLDALTAALAERPAPVPAPAPPAPALAPAGSVPRELSKIALPPYVIEAPDLLLVEVIQRRPEVETGRVASGRPADEPVRALVTDRLPVQPISGQYPVRPDGSIGLGFWGSVPVSGLTLEQAAGAIRVHLAAREPLKEYGTRAESLVVIVDVAAYNSKRYYVIVTDAAGEKVFSFPVTGSETVLDALSDKKELTDVGGRRKVWIARRPLQPDQPLQILPVDWAAITQTGAPSTNYQVMPGDRIHVTRAAD</sequence>
<proteinExistence type="predicted"/>
<dbReference type="RefSeq" id="WP_171472250.1">
    <property type="nucleotide sequence ID" value="NZ_CP053452.2"/>
</dbReference>